<name>A0A8B8P879_9MYRT</name>
<dbReference type="OrthoDB" id="1935207at2759"/>
<protein>
    <submittedName>
        <fullName evidence="3">Uncharacterized protein LOC115741329</fullName>
    </submittedName>
</protein>
<gene>
    <name evidence="3" type="primary">LOC115741329</name>
</gene>
<feature type="compositionally biased region" description="Acidic residues" evidence="1">
    <location>
        <begin position="67"/>
        <end position="82"/>
    </location>
</feature>
<evidence type="ECO:0000313" key="3">
    <source>
        <dbReference type="RefSeq" id="XP_030531060.1"/>
    </source>
</evidence>
<evidence type="ECO:0000313" key="2">
    <source>
        <dbReference type="Proteomes" id="UP000827889"/>
    </source>
</evidence>
<dbReference type="GO" id="GO:0009507">
    <property type="term" value="C:chloroplast"/>
    <property type="evidence" value="ECO:0007669"/>
    <property type="project" value="TreeGrafter"/>
</dbReference>
<feature type="compositionally biased region" description="Low complexity" evidence="1">
    <location>
        <begin position="83"/>
        <end position="95"/>
    </location>
</feature>
<organism evidence="2 3">
    <name type="scientific">Rhodamnia argentea</name>
    <dbReference type="NCBI Taxonomy" id="178133"/>
    <lineage>
        <taxon>Eukaryota</taxon>
        <taxon>Viridiplantae</taxon>
        <taxon>Streptophyta</taxon>
        <taxon>Embryophyta</taxon>
        <taxon>Tracheophyta</taxon>
        <taxon>Spermatophyta</taxon>
        <taxon>Magnoliopsida</taxon>
        <taxon>eudicotyledons</taxon>
        <taxon>Gunneridae</taxon>
        <taxon>Pentapetalae</taxon>
        <taxon>rosids</taxon>
        <taxon>malvids</taxon>
        <taxon>Myrtales</taxon>
        <taxon>Myrtaceae</taxon>
        <taxon>Myrtoideae</taxon>
        <taxon>Myrteae</taxon>
        <taxon>Australasian group</taxon>
        <taxon>Rhodamnia</taxon>
    </lineage>
</organism>
<dbReference type="RefSeq" id="XP_030531060.1">
    <property type="nucleotide sequence ID" value="XM_030675200.2"/>
</dbReference>
<dbReference type="Proteomes" id="UP000827889">
    <property type="component" value="Chromosome 8"/>
</dbReference>
<dbReference type="PANTHER" id="PTHR35756">
    <property type="entry name" value="OS05G0337400 PROTEIN"/>
    <property type="match status" value="1"/>
</dbReference>
<evidence type="ECO:0000256" key="1">
    <source>
        <dbReference type="SAM" id="MobiDB-lite"/>
    </source>
</evidence>
<keyword evidence="2" id="KW-1185">Reference proteome</keyword>
<dbReference type="PANTHER" id="PTHR35756:SF1">
    <property type="entry name" value="OS05G0337400 PROTEIN"/>
    <property type="match status" value="1"/>
</dbReference>
<reference evidence="3" key="1">
    <citation type="submission" date="2025-08" db="UniProtKB">
        <authorList>
            <consortium name="RefSeq"/>
        </authorList>
    </citation>
    <scope>IDENTIFICATION</scope>
    <source>
        <tissue evidence="3">Leaf</tissue>
    </source>
</reference>
<proteinExistence type="predicted"/>
<dbReference type="GeneID" id="115741329"/>
<dbReference type="AlphaFoldDB" id="A0A8B8P879"/>
<feature type="region of interest" description="Disordered" evidence="1">
    <location>
        <begin position="45"/>
        <end position="99"/>
    </location>
</feature>
<dbReference type="KEGG" id="rarg:115741329"/>
<sequence>MASVSAFVTSHSIVNPTVSPRNPRLLFSLRAQNLQFQARKEVVSANRLSSSEQNRSRWMRTTVRSSEEEEAPVAEAQVEEDASSSSSFSSAAEQQTVSVPVSPSDTLTMFFQAEGTMSESAIPAVTTALEGAEGITTLKVQVVEGIASVELTKLTTIQATGVASSLVETIQGAGFKLQTLNLSFEEEEEVLV</sequence>
<accession>A0A8B8P879</accession>